<evidence type="ECO:0000313" key="3">
    <source>
        <dbReference type="Proteomes" id="UP000663882"/>
    </source>
</evidence>
<gene>
    <name evidence="2" type="ORF">OTI717_LOCUS7135</name>
    <name evidence="1" type="ORF">RFH988_LOCUS28127</name>
</gene>
<dbReference type="Proteomes" id="UP000663882">
    <property type="component" value="Unassembled WGS sequence"/>
</dbReference>
<protein>
    <submittedName>
        <fullName evidence="1">Uncharacterized protein</fullName>
    </submittedName>
</protein>
<dbReference type="EMBL" id="CAJNOO010002455">
    <property type="protein sequence ID" value="CAF1269820.1"/>
    <property type="molecule type" value="Genomic_DNA"/>
</dbReference>
<evidence type="ECO:0000313" key="2">
    <source>
        <dbReference type="EMBL" id="CAF3607674.1"/>
    </source>
</evidence>
<dbReference type="Proteomes" id="UP000663823">
    <property type="component" value="Unassembled WGS sequence"/>
</dbReference>
<sequence length="602" mass="69341">MTTALFDTIVKCTPHLCHHKSQPSSHKVNLADLCSDALAAWGTDHPADLSYRVELARRMALSFNNADQIILMDDTALVVPQSERILFTDMRGCERSLLPGLWLSAGFRCGGRILVYSPPNPVEMKIYLKLKKLIEERLQRSVQIQILYEDSNGHLYDLISIFQGNLNKYNELCELFAQRSPKEFYPEYHIYMLKRHLNEITKGIHHSFVFPYEMTELHRQELQPYSDRLTLPDVPINDKAKHNLFLKSKGFHSLPILIAVSASGKLIDNYQEYIQTMEHHNPIHIENSLENIQNFARGIIQAIDQLHNQYNVSAFVKLDANGAAGWSCMSPPSHSFMYNYDENQEKRIDYLCEYIQMKVVGQYLPIIAVVEEFIQPQKRSGNIDADYTVCGFVLGGKFFPTSINLCGTVNGSYIEQWTSSSSDHLNDSDLYWKHMFHTYSSMVNLEALEFGYTNGIYAGDLFVTKDDRHKQRDWNIRRGGRSSPESLIVFGMSNYETKVALSLADYGLNKKLNNIELFRIYTKICQCLSDDYDMYVLSSGFGYCGKDNETNDCFKFNILVHPKWLVQFDQNGEQMTLPRCQHKEKVTEIVKEVAMKLFQNTM</sequence>
<proteinExistence type="predicted"/>
<dbReference type="EMBL" id="CAJOAX010000524">
    <property type="protein sequence ID" value="CAF3607674.1"/>
    <property type="molecule type" value="Genomic_DNA"/>
</dbReference>
<reference evidence="1" key="1">
    <citation type="submission" date="2021-02" db="EMBL/GenBank/DDBJ databases">
        <authorList>
            <person name="Nowell W R."/>
        </authorList>
    </citation>
    <scope>NUCLEOTIDE SEQUENCE</scope>
</reference>
<dbReference type="OrthoDB" id="9971447at2759"/>
<organism evidence="1 3">
    <name type="scientific">Rotaria sordida</name>
    <dbReference type="NCBI Taxonomy" id="392033"/>
    <lineage>
        <taxon>Eukaryota</taxon>
        <taxon>Metazoa</taxon>
        <taxon>Spiralia</taxon>
        <taxon>Gnathifera</taxon>
        <taxon>Rotifera</taxon>
        <taxon>Eurotatoria</taxon>
        <taxon>Bdelloidea</taxon>
        <taxon>Philodinida</taxon>
        <taxon>Philodinidae</taxon>
        <taxon>Rotaria</taxon>
    </lineage>
</organism>
<accession>A0A815BAQ2</accession>
<comment type="caution">
    <text evidence="1">The sequence shown here is derived from an EMBL/GenBank/DDBJ whole genome shotgun (WGS) entry which is preliminary data.</text>
</comment>
<dbReference type="AlphaFoldDB" id="A0A815BAQ2"/>
<name>A0A815BAQ2_9BILA</name>
<evidence type="ECO:0000313" key="1">
    <source>
        <dbReference type="EMBL" id="CAF1269820.1"/>
    </source>
</evidence>